<dbReference type="EMBL" id="LSYS01007707">
    <property type="protein sequence ID" value="OPJ71328.1"/>
    <property type="molecule type" value="Genomic_DNA"/>
</dbReference>
<evidence type="ECO:0000313" key="2">
    <source>
        <dbReference type="Proteomes" id="UP000190648"/>
    </source>
</evidence>
<sequence>MPPACRVPKDVNMIFIVDHCARILWGSYSPISLYCLSLQLYLKVRKLTWQQTTSVSPRKHKMQSWHKGEAEISKEITIGMTFSAVALNYARYLVLYEILFSVFMISYISSQYLQLSIIPIRHTVPKSSTLGTILKFAIPQILPLRPLDLQTPSIETRPSLSENKSHLVPSMGVENMEILVELSNPIALQKFAIPKEFCLAGLLQNNKIWNANKKSATRLMMQGFQEPQLKSRAKRWKEVDDSHFNTARVHINPISDILLN</sequence>
<dbReference type="Proteomes" id="UP000190648">
    <property type="component" value="Unassembled WGS sequence"/>
</dbReference>
<keyword evidence="2" id="KW-1185">Reference proteome</keyword>
<protein>
    <submittedName>
        <fullName evidence="1">Uncharacterized protein</fullName>
    </submittedName>
</protein>
<accession>A0A1V4JGL7</accession>
<reference evidence="1 2" key="1">
    <citation type="submission" date="2016-02" db="EMBL/GenBank/DDBJ databases">
        <title>Band-tailed pigeon sequencing and assembly.</title>
        <authorList>
            <person name="Soares A.E."/>
            <person name="Novak B.J."/>
            <person name="Rice E.S."/>
            <person name="O'Connell B."/>
            <person name="Chang D."/>
            <person name="Weber S."/>
            <person name="Shapiro B."/>
        </authorList>
    </citation>
    <scope>NUCLEOTIDE SEQUENCE [LARGE SCALE GENOMIC DNA]</scope>
    <source>
        <strain evidence="1">BTP2013</strain>
        <tissue evidence="1">Blood</tissue>
    </source>
</reference>
<gene>
    <name evidence="1" type="ORF">AV530_018636</name>
</gene>
<name>A0A1V4JGL7_PATFA</name>
<proteinExistence type="predicted"/>
<comment type="caution">
    <text evidence="1">The sequence shown here is derived from an EMBL/GenBank/DDBJ whole genome shotgun (WGS) entry which is preliminary data.</text>
</comment>
<organism evidence="1 2">
    <name type="scientific">Patagioenas fasciata monilis</name>
    <dbReference type="NCBI Taxonomy" id="372326"/>
    <lineage>
        <taxon>Eukaryota</taxon>
        <taxon>Metazoa</taxon>
        <taxon>Chordata</taxon>
        <taxon>Craniata</taxon>
        <taxon>Vertebrata</taxon>
        <taxon>Euteleostomi</taxon>
        <taxon>Archelosauria</taxon>
        <taxon>Archosauria</taxon>
        <taxon>Dinosauria</taxon>
        <taxon>Saurischia</taxon>
        <taxon>Theropoda</taxon>
        <taxon>Coelurosauria</taxon>
        <taxon>Aves</taxon>
        <taxon>Neognathae</taxon>
        <taxon>Neoaves</taxon>
        <taxon>Columbimorphae</taxon>
        <taxon>Columbiformes</taxon>
        <taxon>Columbidae</taxon>
        <taxon>Patagioenas</taxon>
    </lineage>
</organism>
<evidence type="ECO:0000313" key="1">
    <source>
        <dbReference type="EMBL" id="OPJ71328.1"/>
    </source>
</evidence>
<dbReference type="AlphaFoldDB" id="A0A1V4JGL7"/>